<dbReference type="GeneID" id="8244729"/>
<dbReference type="Proteomes" id="UP000002009">
    <property type="component" value="Chromosome 7"/>
</dbReference>
<dbReference type="PROSITE" id="PS51186">
    <property type="entry name" value="GNAT"/>
    <property type="match status" value="1"/>
</dbReference>
<protein>
    <recommendedName>
        <fullName evidence="3">N-acetyltransferase domain-containing protein</fullName>
    </recommendedName>
</protein>
<reference evidence="4 5" key="1">
    <citation type="journal article" date="2009" name="Science">
        <title>Green evolution and dynamic adaptations revealed by genomes of the marine picoeukaryotes Micromonas.</title>
        <authorList>
            <person name="Worden A.Z."/>
            <person name="Lee J.H."/>
            <person name="Mock T."/>
            <person name="Rouze P."/>
            <person name="Simmons M.P."/>
            <person name="Aerts A.L."/>
            <person name="Allen A.E."/>
            <person name="Cuvelier M.L."/>
            <person name="Derelle E."/>
            <person name="Everett M.V."/>
            <person name="Foulon E."/>
            <person name="Grimwood J."/>
            <person name="Gundlach H."/>
            <person name="Henrissat B."/>
            <person name="Napoli C."/>
            <person name="McDonald S.M."/>
            <person name="Parker M.S."/>
            <person name="Rombauts S."/>
            <person name="Salamov A."/>
            <person name="Von Dassow P."/>
            <person name="Badger J.H."/>
            <person name="Coutinho P.M."/>
            <person name="Demir E."/>
            <person name="Dubchak I."/>
            <person name="Gentemann C."/>
            <person name="Eikrem W."/>
            <person name="Gready J.E."/>
            <person name="John U."/>
            <person name="Lanier W."/>
            <person name="Lindquist E.A."/>
            <person name="Lucas S."/>
            <person name="Mayer K.F."/>
            <person name="Moreau H."/>
            <person name="Not F."/>
            <person name="Otillar R."/>
            <person name="Panaud O."/>
            <person name="Pangilinan J."/>
            <person name="Paulsen I."/>
            <person name="Piegu B."/>
            <person name="Poliakov A."/>
            <person name="Robbens S."/>
            <person name="Schmutz J."/>
            <person name="Toulza E."/>
            <person name="Wyss T."/>
            <person name="Zelensky A."/>
            <person name="Zhou K."/>
            <person name="Armbrust E.V."/>
            <person name="Bhattacharya D."/>
            <person name="Goodenough U.W."/>
            <person name="Van de Peer Y."/>
            <person name="Grigoriev I.V."/>
        </authorList>
    </citation>
    <scope>NUCLEOTIDE SEQUENCE [LARGE SCALE GENOMIC DNA]</scope>
    <source>
        <strain evidence="5">RCC299 / NOUM17</strain>
    </source>
</reference>
<accession>C1E9K8</accession>
<evidence type="ECO:0000313" key="4">
    <source>
        <dbReference type="EMBL" id="ACO65053.1"/>
    </source>
</evidence>
<keyword evidence="5" id="KW-1185">Reference proteome</keyword>
<keyword evidence="1" id="KW-0808">Transferase</keyword>
<evidence type="ECO:0000256" key="2">
    <source>
        <dbReference type="ARBA" id="ARBA00023315"/>
    </source>
</evidence>
<dbReference type="PANTHER" id="PTHR43877">
    <property type="entry name" value="AMINOALKYLPHOSPHONATE N-ACETYLTRANSFERASE-RELATED-RELATED"/>
    <property type="match status" value="1"/>
</dbReference>
<evidence type="ECO:0000256" key="1">
    <source>
        <dbReference type="ARBA" id="ARBA00022679"/>
    </source>
</evidence>
<dbReference type="Gene3D" id="3.40.630.30">
    <property type="match status" value="1"/>
</dbReference>
<dbReference type="InterPro" id="IPR050832">
    <property type="entry name" value="Bact_Acetyltransf"/>
</dbReference>
<name>C1E9K8_MICCC</name>
<dbReference type="GO" id="GO:0016747">
    <property type="term" value="F:acyltransferase activity, transferring groups other than amino-acyl groups"/>
    <property type="evidence" value="ECO:0007669"/>
    <property type="project" value="InterPro"/>
</dbReference>
<keyword evidence="2" id="KW-0012">Acyltransferase</keyword>
<dbReference type="InterPro" id="IPR000182">
    <property type="entry name" value="GNAT_dom"/>
</dbReference>
<dbReference type="InterPro" id="IPR016181">
    <property type="entry name" value="Acyl_CoA_acyltransferase"/>
</dbReference>
<gene>
    <name evidence="4" type="ORF">MICPUN_59757</name>
</gene>
<dbReference type="AlphaFoldDB" id="C1E9K8"/>
<dbReference type="KEGG" id="mis:MICPUN_59757"/>
<sequence>MQAARFAGGSVPFAGRTRREFCASHRRALRSFATSPRADIAGLTLRRGNEGDANTIRLAILREKMNPLGLDPRRFVVAEEDGRVVGFGQLKPWETLSNRPKGDFVGNVVRMLNLQPNWRGQLLELASLVVMPEHRGRGVGTALLNRLIEDSINAKDPETLLKQETTVCLLTLKSTVGFYERAGFSVITSEQYVPRPLQAELAAGKVVAAVVADDECVAMKLESLDIEEM</sequence>
<feature type="domain" description="N-acetyltransferase" evidence="3">
    <location>
        <begin position="27"/>
        <end position="204"/>
    </location>
</feature>
<dbReference type="CDD" id="cd04301">
    <property type="entry name" value="NAT_SF"/>
    <property type="match status" value="1"/>
</dbReference>
<dbReference type="eggNOG" id="ENOG502SAJB">
    <property type="taxonomic scope" value="Eukaryota"/>
</dbReference>
<dbReference type="OMA" id="QPHITTH"/>
<evidence type="ECO:0000259" key="3">
    <source>
        <dbReference type="PROSITE" id="PS51186"/>
    </source>
</evidence>
<dbReference type="InParanoid" id="C1E9K8"/>
<dbReference type="EMBL" id="CP001328">
    <property type="protein sequence ID" value="ACO65053.1"/>
    <property type="molecule type" value="Genomic_DNA"/>
</dbReference>
<dbReference type="SUPFAM" id="SSF55729">
    <property type="entry name" value="Acyl-CoA N-acyltransferases (Nat)"/>
    <property type="match status" value="1"/>
</dbReference>
<dbReference type="Pfam" id="PF13508">
    <property type="entry name" value="Acetyltransf_7"/>
    <property type="match status" value="1"/>
</dbReference>
<proteinExistence type="predicted"/>
<dbReference type="RefSeq" id="XP_002503795.1">
    <property type="nucleotide sequence ID" value="XM_002503749.1"/>
</dbReference>
<organism evidence="4 5">
    <name type="scientific">Micromonas commoda (strain RCC299 / NOUM17 / CCMP2709)</name>
    <name type="common">Picoplanktonic green alga</name>
    <dbReference type="NCBI Taxonomy" id="296587"/>
    <lineage>
        <taxon>Eukaryota</taxon>
        <taxon>Viridiplantae</taxon>
        <taxon>Chlorophyta</taxon>
        <taxon>Mamiellophyceae</taxon>
        <taxon>Mamiellales</taxon>
        <taxon>Mamiellaceae</taxon>
        <taxon>Micromonas</taxon>
    </lineage>
</organism>
<evidence type="ECO:0000313" key="5">
    <source>
        <dbReference type="Proteomes" id="UP000002009"/>
    </source>
</evidence>
<dbReference type="OrthoDB" id="41532at2759"/>